<organism evidence="3 4">
    <name type="scientific">Chelatococcus asaccharovorans</name>
    <dbReference type="NCBI Taxonomy" id="28210"/>
    <lineage>
        <taxon>Bacteria</taxon>
        <taxon>Pseudomonadati</taxon>
        <taxon>Pseudomonadota</taxon>
        <taxon>Alphaproteobacteria</taxon>
        <taxon>Hyphomicrobiales</taxon>
        <taxon>Chelatococcaceae</taxon>
        <taxon>Chelatococcus</taxon>
    </lineage>
</organism>
<evidence type="ECO:0000313" key="4">
    <source>
        <dbReference type="Proteomes" id="UP000248021"/>
    </source>
</evidence>
<dbReference type="RefSeq" id="WP_110372686.1">
    <property type="nucleotide sequence ID" value="NZ_JAHBRY010000001.1"/>
</dbReference>
<dbReference type="InterPro" id="IPR001387">
    <property type="entry name" value="Cro/C1-type_HTH"/>
</dbReference>
<reference evidence="3 4" key="1">
    <citation type="submission" date="2018-05" db="EMBL/GenBank/DDBJ databases">
        <title>Genomic Encyclopedia of Type Strains, Phase IV (KMG-IV): sequencing the most valuable type-strain genomes for metagenomic binning, comparative biology and taxonomic classification.</title>
        <authorList>
            <person name="Goeker M."/>
        </authorList>
    </citation>
    <scope>NUCLEOTIDE SEQUENCE [LARGE SCALE GENOMIC DNA]</scope>
    <source>
        <strain evidence="3 4">DSM 6462</strain>
    </source>
</reference>
<dbReference type="Proteomes" id="UP000248021">
    <property type="component" value="Unassembled WGS sequence"/>
</dbReference>
<protein>
    <submittedName>
        <fullName evidence="3">Helix-turn-helix protein</fullName>
    </submittedName>
</protein>
<feature type="domain" description="HTH cro/C1-type" evidence="2">
    <location>
        <begin position="15"/>
        <end position="69"/>
    </location>
</feature>
<dbReference type="GO" id="GO:0005829">
    <property type="term" value="C:cytosol"/>
    <property type="evidence" value="ECO:0007669"/>
    <property type="project" value="TreeGrafter"/>
</dbReference>
<dbReference type="SMART" id="SM00530">
    <property type="entry name" value="HTH_XRE"/>
    <property type="match status" value="1"/>
</dbReference>
<dbReference type="GO" id="GO:0003700">
    <property type="term" value="F:DNA-binding transcription factor activity"/>
    <property type="evidence" value="ECO:0007669"/>
    <property type="project" value="TreeGrafter"/>
</dbReference>
<dbReference type="PANTHER" id="PTHR46797:SF1">
    <property type="entry name" value="METHYLPHOSPHONATE SYNTHASE"/>
    <property type="match status" value="1"/>
</dbReference>
<dbReference type="SUPFAM" id="SSF47413">
    <property type="entry name" value="lambda repressor-like DNA-binding domains"/>
    <property type="match status" value="1"/>
</dbReference>
<dbReference type="EMBL" id="QJJK01000001">
    <property type="protein sequence ID" value="PXW64632.1"/>
    <property type="molecule type" value="Genomic_DNA"/>
</dbReference>
<evidence type="ECO:0000259" key="2">
    <source>
        <dbReference type="PROSITE" id="PS50943"/>
    </source>
</evidence>
<sequence length="231" mass="26362">METMERDPAYIAEQVKFIRKLHKLTQENLADAAGLTTRTIEKIESGRHRPDEQTLRSITRAMQIDVRYFEKPTPEQEARQKAEMERALRKMVLVTTHPICKASDFLSAFGQQHAFRIDTSAVTDDVALETAAAMTDWITDLNDVWDDCPMSQRLEYARSFIELCQDMDKHGFICHMGTHKQQLRQKDRPTLVFTVGLMTLLPKDGSEGSRFALVQLEGGWESLESDRGSLG</sequence>
<keyword evidence="1" id="KW-0238">DNA-binding</keyword>
<dbReference type="PROSITE" id="PS50943">
    <property type="entry name" value="HTH_CROC1"/>
    <property type="match status" value="1"/>
</dbReference>
<proteinExistence type="predicted"/>
<dbReference type="Gene3D" id="1.10.260.40">
    <property type="entry name" value="lambda repressor-like DNA-binding domains"/>
    <property type="match status" value="1"/>
</dbReference>
<dbReference type="GO" id="GO:0003677">
    <property type="term" value="F:DNA binding"/>
    <property type="evidence" value="ECO:0007669"/>
    <property type="project" value="UniProtKB-KW"/>
</dbReference>
<comment type="caution">
    <text evidence="3">The sequence shown here is derived from an EMBL/GenBank/DDBJ whole genome shotgun (WGS) entry which is preliminary data.</text>
</comment>
<evidence type="ECO:0000256" key="1">
    <source>
        <dbReference type="ARBA" id="ARBA00023125"/>
    </source>
</evidence>
<dbReference type="InterPro" id="IPR050807">
    <property type="entry name" value="TransReg_Diox_bact_type"/>
</dbReference>
<gene>
    <name evidence="3" type="ORF">C7450_101391</name>
</gene>
<name>A0A2V3UGZ8_9HYPH</name>
<dbReference type="Pfam" id="PF01381">
    <property type="entry name" value="HTH_3"/>
    <property type="match status" value="1"/>
</dbReference>
<dbReference type="AlphaFoldDB" id="A0A2V3UGZ8"/>
<dbReference type="PANTHER" id="PTHR46797">
    <property type="entry name" value="HTH-TYPE TRANSCRIPTIONAL REGULATOR"/>
    <property type="match status" value="1"/>
</dbReference>
<dbReference type="InterPro" id="IPR010982">
    <property type="entry name" value="Lambda_DNA-bd_dom_sf"/>
</dbReference>
<keyword evidence="4" id="KW-1185">Reference proteome</keyword>
<dbReference type="CDD" id="cd00093">
    <property type="entry name" value="HTH_XRE"/>
    <property type="match status" value="1"/>
</dbReference>
<dbReference type="OrthoDB" id="9154356at2"/>
<evidence type="ECO:0000313" key="3">
    <source>
        <dbReference type="EMBL" id="PXW64632.1"/>
    </source>
</evidence>
<accession>A0A2V3UGZ8</accession>